<evidence type="ECO:0000313" key="1">
    <source>
        <dbReference type="EMBL" id="CAL1710259.1"/>
    </source>
</evidence>
<evidence type="ECO:0008006" key="3">
    <source>
        <dbReference type="Google" id="ProtNLM"/>
    </source>
</evidence>
<sequence>MTPFVIPIELLEDIVDAVKHQTEHTPTLNNLSLTCRGLLYRSRSYTFRVVKIRNASRLNLLIELLQANPNLSCFIRILEVHEEVPRTLFTRLLIGRWPNLLYLQLYSDAVLYDPQFATSLRAGFSSIKILSLSVDLPADKLLQVLECLPNLRCLRMDNATCYGPIGIPTIQMCLPTLACLQYIVQSSESALEGWRYISGWILESPSSLMHLKVLQLSIHDNWNDREADLPSVSALLEACGSSLEELWLSCRHNRREESPAPDLSVLGSISLCHNIDLRRLSLQLDFHGQRNMTGLFECLSSVKSPVLEHLHIQIDVVSTVGGVGLDLWKELDDMLNGPHFPSLTSVNIRHFSRDEETLRSYLPSLQSRGILTIDQVHETPVNRWIRLNGGSK</sequence>
<dbReference type="Gene3D" id="3.80.10.10">
    <property type="entry name" value="Ribonuclease Inhibitor"/>
    <property type="match status" value="1"/>
</dbReference>
<evidence type="ECO:0000313" key="2">
    <source>
        <dbReference type="Proteomes" id="UP001497453"/>
    </source>
</evidence>
<organism evidence="1 2">
    <name type="scientific">Somion occarium</name>
    <dbReference type="NCBI Taxonomy" id="3059160"/>
    <lineage>
        <taxon>Eukaryota</taxon>
        <taxon>Fungi</taxon>
        <taxon>Dikarya</taxon>
        <taxon>Basidiomycota</taxon>
        <taxon>Agaricomycotina</taxon>
        <taxon>Agaricomycetes</taxon>
        <taxon>Polyporales</taxon>
        <taxon>Cerrenaceae</taxon>
        <taxon>Somion</taxon>
    </lineage>
</organism>
<keyword evidence="2" id="KW-1185">Reference proteome</keyword>
<dbReference type="Proteomes" id="UP001497453">
    <property type="component" value="Chromosome 5"/>
</dbReference>
<gene>
    <name evidence="1" type="ORF">GFSPODELE1_LOCUS7733</name>
</gene>
<protein>
    <recommendedName>
        <fullName evidence="3">F-box domain-containing protein</fullName>
    </recommendedName>
</protein>
<proteinExistence type="predicted"/>
<dbReference type="InterPro" id="IPR032675">
    <property type="entry name" value="LRR_dom_sf"/>
</dbReference>
<reference evidence="2" key="1">
    <citation type="submission" date="2024-04" db="EMBL/GenBank/DDBJ databases">
        <authorList>
            <person name="Shaw F."/>
            <person name="Minotto A."/>
        </authorList>
    </citation>
    <scope>NUCLEOTIDE SEQUENCE [LARGE SCALE GENOMIC DNA]</scope>
</reference>
<accession>A0ABP1DUG7</accession>
<dbReference type="SUPFAM" id="SSF52047">
    <property type="entry name" value="RNI-like"/>
    <property type="match status" value="1"/>
</dbReference>
<dbReference type="EMBL" id="OZ037948">
    <property type="protein sequence ID" value="CAL1710259.1"/>
    <property type="molecule type" value="Genomic_DNA"/>
</dbReference>
<name>A0ABP1DUG7_9APHY</name>